<dbReference type="Pfam" id="PF00211">
    <property type="entry name" value="Guanylate_cyc"/>
    <property type="match status" value="1"/>
</dbReference>
<dbReference type="SUPFAM" id="SSF48452">
    <property type="entry name" value="TPR-like"/>
    <property type="match status" value="1"/>
</dbReference>
<keyword evidence="2" id="KW-0808">Transferase</keyword>
<dbReference type="Gene3D" id="1.25.40.10">
    <property type="entry name" value="Tetratricopeptide repeat domain"/>
    <property type="match status" value="2"/>
</dbReference>
<dbReference type="InterPro" id="IPR001054">
    <property type="entry name" value="A/G_cyclase"/>
</dbReference>
<evidence type="ECO:0000313" key="2">
    <source>
        <dbReference type="EMBL" id="MFC1455488.1"/>
    </source>
</evidence>
<dbReference type="Gene3D" id="3.30.70.1230">
    <property type="entry name" value="Nucleotide cyclase"/>
    <property type="match status" value="1"/>
</dbReference>
<dbReference type="InterPro" id="IPR029787">
    <property type="entry name" value="Nucleotide_cyclase"/>
</dbReference>
<dbReference type="InterPro" id="IPR011990">
    <property type="entry name" value="TPR-like_helical_dom_sf"/>
</dbReference>
<dbReference type="CDD" id="cd07302">
    <property type="entry name" value="CHD"/>
    <property type="match status" value="1"/>
</dbReference>
<dbReference type="Proteomes" id="UP001593940">
    <property type="component" value="Unassembled WGS sequence"/>
</dbReference>
<feature type="domain" description="Guanylate cyclase" evidence="1">
    <location>
        <begin position="22"/>
        <end position="138"/>
    </location>
</feature>
<accession>A0ABV6Y2I1</accession>
<comment type="caution">
    <text evidence="2">The sequence shown here is derived from an EMBL/GenBank/DDBJ whole genome shotgun (WGS) entry which is preliminary data.</text>
</comment>
<dbReference type="Gene3D" id="3.40.50.10070">
    <property type="entry name" value="TolB, N-terminal domain"/>
    <property type="match status" value="1"/>
</dbReference>
<keyword evidence="3" id="KW-1185">Reference proteome</keyword>
<dbReference type="PANTHER" id="PTHR43081:SF19">
    <property type="entry name" value="PH-SENSITIVE ADENYLATE CYCLASE RV1264"/>
    <property type="match status" value="1"/>
</dbReference>
<evidence type="ECO:0000259" key="1">
    <source>
        <dbReference type="PROSITE" id="PS50125"/>
    </source>
</evidence>
<sequence>MVEGQATSSVVSSSAGPRRLAAILVADVVGSTAMMERDEVGTLAAMQKIMTEVAEPTVRKHHGRFIKTTGDGAIIEFVSPVEAVICAFEAQRQLEECANSEVDDRRILLRIGINLGDIICGPDGDLYGDGVNVAVRLQEIAAPGSICISSKVFDELHGRLILRFEDRGEQALKNIARPIQVYTSRGAHPTAHTAPHESRPFPLLNLPKKPSIAVLPFRNLSDDREADYLADGIVEDILTALGRMKWLFVSARDSTFIYKGTSVSPRRIGADLGVRYLLDGSVRRSGSRLRITGCLLEAETETQIWAGRYDGDVQEVFELQDTITDNVAAAIEPHLRRAEIERVKRTHPEKLSFYDQFLRALGKFYEGTRDSVEEALHLLEPITINDRGYAQPNALKAWCYVYYIAQGWSQDVTKHSQEGIAAARLAVERERDDPTVLWMSAQAIGYLAHNLDKALFLLDRALVLNPSCAPAYTMSGWVRCWAGLQQEAIPHFHAAMRLSPFDRTMVAMLSGLAVALCMDGQYDESIRWAQRAISEQDTWTASYRPLIASLAHLDRIDEAHRAIEQLLAYEPDYHVGKVRKLYRPSPGAIRYLEGLIKAGLPD</sequence>
<keyword evidence="2" id="KW-0548">Nucleotidyltransferase</keyword>
<organism evidence="2 3">
    <name type="scientific">Microvirga arabica</name>
    <dbReference type="NCBI Taxonomy" id="1128671"/>
    <lineage>
        <taxon>Bacteria</taxon>
        <taxon>Pseudomonadati</taxon>
        <taxon>Pseudomonadota</taxon>
        <taxon>Alphaproteobacteria</taxon>
        <taxon>Hyphomicrobiales</taxon>
        <taxon>Methylobacteriaceae</taxon>
        <taxon>Microvirga</taxon>
    </lineage>
</organism>
<reference evidence="2 3" key="1">
    <citation type="submission" date="2024-09" db="EMBL/GenBank/DDBJ databases">
        <title>Nodulacao em especies de Leguminosae Basais da Amazonia e Caracterizacao dos Rizobios e Bacterias Associadas aos Nodulos.</title>
        <authorList>
            <person name="Jambeiro I.C.A."/>
            <person name="Lopes I.S."/>
            <person name="Aguiar E.R.G.R."/>
            <person name="Santos A.F.J."/>
            <person name="Dos Santos J.M.F."/>
            <person name="Gross E."/>
        </authorList>
    </citation>
    <scope>NUCLEOTIDE SEQUENCE [LARGE SCALE GENOMIC DNA]</scope>
    <source>
        <strain evidence="2 3">BRUESC1165</strain>
    </source>
</reference>
<evidence type="ECO:0000313" key="3">
    <source>
        <dbReference type="Proteomes" id="UP001593940"/>
    </source>
</evidence>
<dbReference type="EC" id="2.7.7.-" evidence="2"/>
<protein>
    <submittedName>
        <fullName evidence="2">Adenylate/guanylate cyclase domain-containing protein</fullName>
        <ecNumber evidence="2">2.7.7.-</ecNumber>
    </submittedName>
</protein>
<dbReference type="PANTHER" id="PTHR43081">
    <property type="entry name" value="ADENYLATE CYCLASE, TERMINAL-DIFFERENTIATION SPECIFIC-RELATED"/>
    <property type="match status" value="1"/>
</dbReference>
<dbReference type="GO" id="GO:0016779">
    <property type="term" value="F:nucleotidyltransferase activity"/>
    <property type="evidence" value="ECO:0007669"/>
    <property type="project" value="UniProtKB-KW"/>
</dbReference>
<dbReference type="RefSeq" id="WP_377028673.1">
    <property type="nucleotide sequence ID" value="NZ_JBHOMY010000004.1"/>
</dbReference>
<gene>
    <name evidence="2" type="ORF">ACETIH_01775</name>
</gene>
<dbReference type="EMBL" id="JBHOMY010000004">
    <property type="protein sequence ID" value="MFC1455488.1"/>
    <property type="molecule type" value="Genomic_DNA"/>
</dbReference>
<dbReference type="PROSITE" id="PS50125">
    <property type="entry name" value="GUANYLATE_CYCLASE_2"/>
    <property type="match status" value="1"/>
</dbReference>
<dbReference type="InterPro" id="IPR050697">
    <property type="entry name" value="Adenylyl/Guanylyl_Cyclase_3/4"/>
</dbReference>
<dbReference type="SUPFAM" id="SSF55073">
    <property type="entry name" value="Nucleotide cyclase"/>
    <property type="match status" value="1"/>
</dbReference>
<dbReference type="SMART" id="SM00044">
    <property type="entry name" value="CYCc"/>
    <property type="match status" value="1"/>
</dbReference>
<proteinExistence type="predicted"/>
<name>A0ABV6Y2I1_9HYPH</name>